<evidence type="ECO:0000256" key="4">
    <source>
        <dbReference type="ARBA" id="ARBA00023136"/>
    </source>
</evidence>
<dbReference type="RefSeq" id="WP_169404342.1">
    <property type="nucleotide sequence ID" value="NZ_JAADJU010000009.1"/>
</dbReference>
<dbReference type="Proteomes" id="UP000585363">
    <property type="component" value="Unassembled WGS sequence"/>
</dbReference>
<comment type="caution">
    <text evidence="7">The sequence shown here is derived from an EMBL/GenBank/DDBJ whole genome shotgun (WGS) entry which is preliminary data.</text>
</comment>
<comment type="similarity">
    <text evidence="2">Belongs to the MipA/OmpV family.</text>
</comment>
<dbReference type="PANTHER" id="PTHR38776:SF1">
    <property type="entry name" value="MLTA-INTERACTING PROTEIN-RELATED"/>
    <property type="match status" value="1"/>
</dbReference>
<evidence type="ECO:0000256" key="1">
    <source>
        <dbReference type="ARBA" id="ARBA00004442"/>
    </source>
</evidence>
<feature type="signal peptide" evidence="6">
    <location>
        <begin position="1"/>
        <end position="32"/>
    </location>
</feature>
<dbReference type="AlphaFoldDB" id="A0A848MP36"/>
<comment type="subcellular location">
    <subcellularLocation>
        <location evidence="1">Cell outer membrane</location>
    </subcellularLocation>
</comment>
<keyword evidence="4" id="KW-0472">Membrane</keyword>
<keyword evidence="5" id="KW-0998">Cell outer membrane</keyword>
<feature type="chain" id="PRO_5032785984" evidence="6">
    <location>
        <begin position="33"/>
        <end position="269"/>
    </location>
</feature>
<dbReference type="PANTHER" id="PTHR38776">
    <property type="entry name" value="MLTA-INTERACTING PROTEIN-RELATED"/>
    <property type="match status" value="1"/>
</dbReference>
<dbReference type="InterPro" id="IPR010583">
    <property type="entry name" value="MipA"/>
</dbReference>
<sequence length="269" mass="29530">MRTLHCCSLPAPWVMLSVGLGCGMMLAQSASAAPSTGSGFTWQNTQESTTQWGLGAGIGYHQSPYDGVGAKYSPLPLLYFDDKWLHFFANQLDVKVGRWDTFSVSLRARYALGDGYKGSDAPILSDMQTRKGALWLGPTVAWQTAVGRLSVDYLLAGNKGQKAEIELSKDFNYGHFSVEPHIAAAWLSGSNVDYYYGVKQDEARPGREAYTATASYNLSAGTRFGYRFTEHQSISFDLGVTRLGSGITDSPLVSETWQPEAKLAYLYHF</sequence>
<name>A0A848MP36_9GAMM</name>
<evidence type="ECO:0000256" key="2">
    <source>
        <dbReference type="ARBA" id="ARBA00005722"/>
    </source>
</evidence>
<dbReference type="PROSITE" id="PS51257">
    <property type="entry name" value="PROKAR_LIPOPROTEIN"/>
    <property type="match status" value="1"/>
</dbReference>
<keyword evidence="8" id="KW-1185">Reference proteome</keyword>
<protein>
    <submittedName>
        <fullName evidence="7">MipA/OmpV family protein</fullName>
    </submittedName>
</protein>
<keyword evidence="3 6" id="KW-0732">Signal</keyword>
<proteinExistence type="inferred from homology"/>
<evidence type="ECO:0000256" key="3">
    <source>
        <dbReference type="ARBA" id="ARBA00022729"/>
    </source>
</evidence>
<evidence type="ECO:0000256" key="5">
    <source>
        <dbReference type="ARBA" id="ARBA00023237"/>
    </source>
</evidence>
<reference evidence="7 8" key="2">
    <citation type="submission" date="2020-06" db="EMBL/GenBank/DDBJ databases">
        <title>Polyphasic characterization of a Rahnella strain isolated from tree sap.</title>
        <authorList>
            <person name="Kim I.S."/>
        </authorList>
    </citation>
    <scope>NUCLEOTIDE SEQUENCE [LARGE SCALE GENOMIC DNA]</scope>
    <source>
        <strain evidence="7 8">SAP-1</strain>
    </source>
</reference>
<evidence type="ECO:0000313" key="8">
    <source>
        <dbReference type="Proteomes" id="UP000585363"/>
    </source>
</evidence>
<organism evidence="7 8">
    <name type="scientific">Rouxiella aceris</name>
    <dbReference type="NCBI Taxonomy" id="2703884"/>
    <lineage>
        <taxon>Bacteria</taxon>
        <taxon>Pseudomonadati</taxon>
        <taxon>Pseudomonadota</taxon>
        <taxon>Gammaproteobacteria</taxon>
        <taxon>Enterobacterales</taxon>
        <taxon>Yersiniaceae</taxon>
        <taxon>Rouxiella</taxon>
    </lineage>
</organism>
<evidence type="ECO:0000313" key="7">
    <source>
        <dbReference type="EMBL" id="NMP28632.1"/>
    </source>
</evidence>
<dbReference type="GO" id="GO:0009279">
    <property type="term" value="C:cell outer membrane"/>
    <property type="evidence" value="ECO:0007669"/>
    <property type="project" value="UniProtKB-SubCell"/>
</dbReference>
<evidence type="ECO:0000256" key="6">
    <source>
        <dbReference type="SAM" id="SignalP"/>
    </source>
</evidence>
<gene>
    <name evidence="7" type="ORF">GW590_17350</name>
</gene>
<accession>A0A848MP36</accession>
<reference evidence="7 8" key="1">
    <citation type="submission" date="2020-01" db="EMBL/GenBank/DDBJ databases">
        <authorList>
            <person name="Lee S.D."/>
        </authorList>
    </citation>
    <scope>NUCLEOTIDE SEQUENCE [LARGE SCALE GENOMIC DNA]</scope>
    <source>
        <strain evidence="7 8">SAP-1</strain>
    </source>
</reference>
<dbReference type="EMBL" id="JAADJU010000009">
    <property type="protein sequence ID" value="NMP28632.1"/>
    <property type="molecule type" value="Genomic_DNA"/>
</dbReference>
<dbReference type="Pfam" id="PF06629">
    <property type="entry name" value="MipA"/>
    <property type="match status" value="1"/>
</dbReference>